<feature type="compositionally biased region" description="Gly residues" evidence="6">
    <location>
        <begin position="83"/>
        <end position="93"/>
    </location>
</feature>
<dbReference type="EMBL" id="MU853349">
    <property type="protein sequence ID" value="KAK4110603.1"/>
    <property type="molecule type" value="Genomic_DNA"/>
</dbReference>
<keyword evidence="5 7" id="KW-0472">Membrane</keyword>
<feature type="transmembrane region" description="Helical" evidence="7">
    <location>
        <begin position="512"/>
        <end position="532"/>
    </location>
</feature>
<dbReference type="Pfam" id="PF03124">
    <property type="entry name" value="EXS"/>
    <property type="match status" value="1"/>
</dbReference>
<dbReference type="GO" id="GO:0005794">
    <property type="term" value="C:Golgi apparatus"/>
    <property type="evidence" value="ECO:0007669"/>
    <property type="project" value="TreeGrafter"/>
</dbReference>
<reference evidence="10" key="1">
    <citation type="journal article" date="2023" name="Mol. Phylogenet. Evol.">
        <title>Genome-scale phylogeny and comparative genomics of the fungal order Sordariales.</title>
        <authorList>
            <person name="Hensen N."/>
            <person name="Bonometti L."/>
            <person name="Westerberg I."/>
            <person name="Brannstrom I.O."/>
            <person name="Guillou S."/>
            <person name="Cros-Aarteil S."/>
            <person name="Calhoun S."/>
            <person name="Haridas S."/>
            <person name="Kuo A."/>
            <person name="Mondo S."/>
            <person name="Pangilinan J."/>
            <person name="Riley R."/>
            <person name="LaButti K."/>
            <person name="Andreopoulos B."/>
            <person name="Lipzen A."/>
            <person name="Chen C."/>
            <person name="Yan M."/>
            <person name="Daum C."/>
            <person name="Ng V."/>
            <person name="Clum A."/>
            <person name="Steindorff A."/>
            <person name="Ohm R.A."/>
            <person name="Martin F."/>
            <person name="Silar P."/>
            <person name="Natvig D.O."/>
            <person name="Lalanne C."/>
            <person name="Gautier V."/>
            <person name="Ament-Velasquez S.L."/>
            <person name="Kruys A."/>
            <person name="Hutchinson M.I."/>
            <person name="Powell A.J."/>
            <person name="Barry K."/>
            <person name="Miller A.N."/>
            <person name="Grigoriev I.V."/>
            <person name="Debuchy R."/>
            <person name="Gladieux P."/>
            <person name="Hiltunen Thoren M."/>
            <person name="Johannesson H."/>
        </authorList>
    </citation>
    <scope>NUCLEOTIDE SEQUENCE</scope>
    <source>
        <strain evidence="10">CBS 508.74</strain>
    </source>
</reference>
<feature type="transmembrane region" description="Helical" evidence="7">
    <location>
        <begin position="632"/>
        <end position="653"/>
    </location>
</feature>
<dbReference type="InterPro" id="IPR004342">
    <property type="entry name" value="EXS_C"/>
</dbReference>
<feature type="domain" description="SPX" evidence="9">
    <location>
        <begin position="1"/>
        <end position="456"/>
    </location>
</feature>
<feature type="region of interest" description="Disordered" evidence="6">
    <location>
        <begin position="897"/>
        <end position="938"/>
    </location>
</feature>
<name>A0AAN6QI00_9PEZI</name>
<dbReference type="CDD" id="cd14475">
    <property type="entry name" value="SPX_SYG1_like"/>
    <property type="match status" value="1"/>
</dbReference>
<dbReference type="GO" id="GO:0005886">
    <property type="term" value="C:plasma membrane"/>
    <property type="evidence" value="ECO:0007669"/>
    <property type="project" value="TreeGrafter"/>
</dbReference>
<evidence type="ECO:0000256" key="4">
    <source>
        <dbReference type="ARBA" id="ARBA00022989"/>
    </source>
</evidence>
<feature type="compositionally biased region" description="Gly residues" evidence="6">
    <location>
        <begin position="1053"/>
        <end position="1071"/>
    </location>
</feature>
<feature type="compositionally biased region" description="Basic and acidic residues" evidence="6">
    <location>
        <begin position="1105"/>
        <end position="1124"/>
    </location>
</feature>
<dbReference type="PROSITE" id="PS51382">
    <property type="entry name" value="SPX"/>
    <property type="match status" value="1"/>
</dbReference>
<evidence type="ECO:0000313" key="11">
    <source>
        <dbReference type="Proteomes" id="UP001302812"/>
    </source>
</evidence>
<feature type="region of interest" description="Disordered" evidence="6">
    <location>
        <begin position="997"/>
        <end position="1124"/>
    </location>
</feature>
<evidence type="ECO:0000256" key="7">
    <source>
        <dbReference type="SAM" id="Phobius"/>
    </source>
</evidence>
<organism evidence="10 11">
    <name type="scientific">Canariomyces notabilis</name>
    <dbReference type="NCBI Taxonomy" id="2074819"/>
    <lineage>
        <taxon>Eukaryota</taxon>
        <taxon>Fungi</taxon>
        <taxon>Dikarya</taxon>
        <taxon>Ascomycota</taxon>
        <taxon>Pezizomycotina</taxon>
        <taxon>Sordariomycetes</taxon>
        <taxon>Sordariomycetidae</taxon>
        <taxon>Sordariales</taxon>
        <taxon>Chaetomiaceae</taxon>
        <taxon>Canariomyces</taxon>
    </lineage>
</organism>
<protein>
    <submittedName>
        <fullName evidence="10">EXS-domain-containing protein</fullName>
    </submittedName>
</protein>
<feature type="region of interest" description="Disordered" evidence="6">
    <location>
        <begin position="43"/>
        <end position="191"/>
    </location>
</feature>
<feature type="domain" description="EXS" evidence="8">
    <location>
        <begin position="712"/>
        <end position="909"/>
    </location>
</feature>
<feature type="compositionally biased region" description="Low complexity" evidence="6">
    <location>
        <begin position="912"/>
        <end position="922"/>
    </location>
</feature>
<dbReference type="InterPro" id="IPR004331">
    <property type="entry name" value="SPX_dom"/>
</dbReference>
<feature type="transmembrane region" description="Helical" evidence="7">
    <location>
        <begin position="552"/>
        <end position="572"/>
    </location>
</feature>
<accession>A0AAN6QI00</accession>
<comment type="subcellular location">
    <subcellularLocation>
        <location evidence="1">Membrane</location>
        <topology evidence="1">Multi-pass membrane protein</topology>
    </subcellularLocation>
</comment>
<keyword evidence="3 7" id="KW-0812">Transmembrane</keyword>
<dbReference type="GeneID" id="89942038"/>
<dbReference type="GO" id="GO:0006817">
    <property type="term" value="P:phosphate ion transport"/>
    <property type="evidence" value="ECO:0007669"/>
    <property type="project" value="TreeGrafter"/>
</dbReference>
<proteinExistence type="inferred from homology"/>
<evidence type="ECO:0000256" key="5">
    <source>
        <dbReference type="ARBA" id="ARBA00023136"/>
    </source>
</evidence>
<feature type="compositionally biased region" description="Acidic residues" evidence="6">
    <location>
        <begin position="1075"/>
        <end position="1104"/>
    </location>
</feature>
<feature type="transmembrane region" description="Helical" evidence="7">
    <location>
        <begin position="778"/>
        <end position="804"/>
    </location>
</feature>
<dbReference type="Pfam" id="PF03105">
    <property type="entry name" value="SPX"/>
    <property type="match status" value="1"/>
</dbReference>
<evidence type="ECO:0000259" key="9">
    <source>
        <dbReference type="PROSITE" id="PS51382"/>
    </source>
</evidence>
<comment type="similarity">
    <text evidence="2">Belongs to the SYG1 (TC 2.A.94) family.</text>
</comment>
<comment type="caution">
    <text evidence="10">The sequence shown here is derived from an EMBL/GenBank/DDBJ whole genome shotgun (WGS) entry which is preliminary data.</text>
</comment>
<evidence type="ECO:0000256" key="3">
    <source>
        <dbReference type="ARBA" id="ARBA00022692"/>
    </source>
</evidence>
<keyword evidence="11" id="KW-1185">Reference proteome</keyword>
<dbReference type="Proteomes" id="UP001302812">
    <property type="component" value="Unassembled WGS sequence"/>
</dbReference>
<evidence type="ECO:0000256" key="6">
    <source>
        <dbReference type="SAM" id="MobiDB-lite"/>
    </source>
</evidence>
<dbReference type="PROSITE" id="PS51380">
    <property type="entry name" value="EXS"/>
    <property type="match status" value="1"/>
</dbReference>
<dbReference type="RefSeq" id="XP_064668173.1">
    <property type="nucleotide sequence ID" value="XM_064817913.1"/>
</dbReference>
<evidence type="ECO:0000259" key="8">
    <source>
        <dbReference type="PROSITE" id="PS51380"/>
    </source>
</evidence>
<keyword evidence="4 7" id="KW-1133">Transmembrane helix</keyword>
<dbReference type="PANTHER" id="PTHR10783:SF103">
    <property type="entry name" value="SOLUTE CARRIER FAMILY 53 MEMBER 1"/>
    <property type="match status" value="1"/>
</dbReference>
<dbReference type="GO" id="GO:0000822">
    <property type="term" value="F:inositol hexakisphosphate binding"/>
    <property type="evidence" value="ECO:0007669"/>
    <property type="project" value="TreeGrafter"/>
</dbReference>
<feature type="region of interest" description="Disordered" evidence="6">
    <location>
        <begin position="291"/>
        <end position="341"/>
    </location>
</feature>
<dbReference type="PANTHER" id="PTHR10783">
    <property type="entry name" value="XENOTROPIC AND POLYTROPIC RETROVIRUS RECEPTOR 1-RELATED"/>
    <property type="match status" value="1"/>
</dbReference>
<evidence type="ECO:0000256" key="1">
    <source>
        <dbReference type="ARBA" id="ARBA00004141"/>
    </source>
</evidence>
<feature type="transmembrane region" description="Helical" evidence="7">
    <location>
        <begin position="601"/>
        <end position="620"/>
    </location>
</feature>
<dbReference type="AlphaFoldDB" id="A0AAN6QI00"/>
<evidence type="ECO:0000256" key="2">
    <source>
        <dbReference type="ARBA" id="ARBA00009665"/>
    </source>
</evidence>
<evidence type="ECO:0000313" key="10">
    <source>
        <dbReference type="EMBL" id="KAK4110603.1"/>
    </source>
</evidence>
<dbReference type="GO" id="GO:0016036">
    <property type="term" value="P:cellular response to phosphate starvation"/>
    <property type="evidence" value="ECO:0007669"/>
    <property type="project" value="TreeGrafter"/>
</dbReference>
<gene>
    <name evidence="10" type="ORF">N656DRAFT_799741</name>
</gene>
<sequence length="1124" mass="125056">MKFAKELDRDAVPEWRAKYLNYKAGKKHIKAVSRAINRALGTPTLTRRSEAPRHTYTTPASFFGIGHSFTPTRQANDPLAGGVPEGAGSGRSGPGVARQQPKPQPGPENERSGLARSPGSSIQYGSFDPQPSRASDRNEFELPAPAIRIPSRTSDHLAPPTPQLKNRPATQRSGSAAAATPRLSGTGLRSPSSFNLQLPVAGSSATTPRQRVARLFSTGSPLVRQTSNKRDIAMQNLDHVRAAERDFYAFLDSELDKIETFYKQKEDQASERLAALRAQLHEMRNRRTAEIAAAKQAKTKRELRGNNNNRSHSHSEDGVDGNMTQRGGTGSGSGSGSSSRDWISPIKVKFLKPGPNSKALQRMAATPVMAAGRTTPGGTTMGMGMDGGRDYMRRPQDNDDVSYRTAKRKLKLALQEFYRSLELLKSYALLNRTAFRKLNKKYDKAVNARPAYRYMNDKVNKSWFVNSDVLDGHIRTVEDLYARYFERGNHKIAAGKLRNLQKHPGDLSDSTFRSGLLIGLGLVFTVQGLVYGSEMLSMDDDGDSDPGEQTRYVLQLYGGYFLMLLLFGLFTLDCRMWTRHKVNYSFIFEFDSRNALHWKQLAEFPSFFFALFGVFIWLNFSRIGSWGSMYTYYPVLLICITLAVLLCPAPVLYHKARRWFLYSHYRLLLSGLYPVEFRDFFLGDIWCSLTYATCNIELFFCLYAHSWGDPEQCNSSHSRLLGFFNALPPIWRALQCIRRYHDTKNVFPHLVNCGKYTMTILTAVYLSVYRIGDTETNLALYITFATINAVYCSIWDLFMDFSLLQPHSRSTGPPLLREITALRPLALYYVIMILDPILRFAWVFYAIFTHDAQHSTVVSFLVALAEVLRRGMWTLLRVENEHCANVAQYKAARDTPLPYRLPPSREEEEETAAAAAAAAAAAGREEGGGEGGGAGGGRTPEIAVAVFAPSPSPASLLSLGPGAPPRSGSLRVHHMPTPRSEVVAAFATGIDTEAADKALESEEAGGIGTTATFRRRRARTDTASSKRSIRQAMAEAHKQDFEKKRRPLVSASVGGGGGGGGEEGRLGGEGLTGDEKEEDEEGDVLRSEEEDDEDEDEEDDDELQEERMRARETETLRFEDERDK</sequence>
<feature type="compositionally biased region" description="Gly residues" evidence="6">
    <location>
        <begin position="929"/>
        <end position="938"/>
    </location>
</feature>
<reference evidence="10" key="2">
    <citation type="submission" date="2023-05" db="EMBL/GenBank/DDBJ databases">
        <authorList>
            <consortium name="Lawrence Berkeley National Laboratory"/>
            <person name="Steindorff A."/>
            <person name="Hensen N."/>
            <person name="Bonometti L."/>
            <person name="Westerberg I."/>
            <person name="Brannstrom I.O."/>
            <person name="Guillou S."/>
            <person name="Cros-Aarteil S."/>
            <person name="Calhoun S."/>
            <person name="Haridas S."/>
            <person name="Kuo A."/>
            <person name="Mondo S."/>
            <person name="Pangilinan J."/>
            <person name="Riley R."/>
            <person name="Labutti K."/>
            <person name="Andreopoulos B."/>
            <person name="Lipzen A."/>
            <person name="Chen C."/>
            <person name="Yanf M."/>
            <person name="Daum C."/>
            <person name="Ng V."/>
            <person name="Clum A."/>
            <person name="Ohm R."/>
            <person name="Martin F."/>
            <person name="Silar P."/>
            <person name="Natvig D."/>
            <person name="Lalanne C."/>
            <person name="Gautier V."/>
            <person name="Ament-Velasquez S.L."/>
            <person name="Kruys A."/>
            <person name="Hutchinson M.I."/>
            <person name="Powell A.J."/>
            <person name="Barry K."/>
            <person name="Miller A.N."/>
            <person name="Grigoriev I.V."/>
            <person name="Debuchy R."/>
            <person name="Gladieux P."/>
            <person name="Thoren M.H."/>
            <person name="Johannesson H."/>
        </authorList>
    </citation>
    <scope>NUCLEOTIDE SEQUENCE</scope>
    <source>
        <strain evidence="10">CBS 508.74</strain>
    </source>
</reference>
<feature type="transmembrane region" description="Helical" evidence="7">
    <location>
        <begin position="825"/>
        <end position="848"/>
    </location>
</feature>